<dbReference type="Proteomes" id="UP000270678">
    <property type="component" value="Chromosome"/>
</dbReference>
<evidence type="ECO:0000313" key="3">
    <source>
        <dbReference type="EMBL" id="AZS16338.1"/>
    </source>
</evidence>
<proteinExistence type="predicted"/>
<keyword evidence="2" id="KW-0732">Signal</keyword>
<dbReference type="SUPFAM" id="SSF69304">
    <property type="entry name" value="Tricorn protease N-terminal domain"/>
    <property type="match status" value="1"/>
</dbReference>
<protein>
    <recommendedName>
        <fullName evidence="5">WD40 repeat domain-containing protein</fullName>
    </recommendedName>
</protein>
<dbReference type="RefSeq" id="WP_127000844.1">
    <property type="nucleotide sequence ID" value="NZ_CP034346.1"/>
</dbReference>
<evidence type="ECO:0000256" key="1">
    <source>
        <dbReference type="SAM" id="MobiDB-lite"/>
    </source>
</evidence>
<reference evidence="4" key="1">
    <citation type="submission" date="2018-12" db="EMBL/GenBank/DDBJ databases">
        <title>Complete genome sequence of Paenibacillus sp. MBLB1234.</title>
        <authorList>
            <person name="Nam Y.-D."/>
            <person name="Kang J."/>
            <person name="Chung W.-H."/>
            <person name="Park Y.S."/>
        </authorList>
    </citation>
    <scope>NUCLEOTIDE SEQUENCE [LARGE SCALE GENOMIC DNA]</scope>
    <source>
        <strain evidence="4">MBLB1234</strain>
    </source>
</reference>
<dbReference type="Pfam" id="PF07676">
    <property type="entry name" value="PD40"/>
    <property type="match status" value="1"/>
</dbReference>
<dbReference type="InterPro" id="IPR011659">
    <property type="entry name" value="WD40"/>
</dbReference>
<dbReference type="PROSITE" id="PS51257">
    <property type="entry name" value="PROKAR_LIPOPROTEIN"/>
    <property type="match status" value="1"/>
</dbReference>
<dbReference type="AlphaFoldDB" id="A0A3S9V196"/>
<dbReference type="InterPro" id="IPR011042">
    <property type="entry name" value="6-blade_b-propeller_TolB-like"/>
</dbReference>
<feature type="region of interest" description="Disordered" evidence="1">
    <location>
        <begin position="33"/>
        <end position="54"/>
    </location>
</feature>
<accession>A0A3S9V196</accession>
<name>A0A3S9V196_9BACL</name>
<evidence type="ECO:0008006" key="5">
    <source>
        <dbReference type="Google" id="ProtNLM"/>
    </source>
</evidence>
<dbReference type="EMBL" id="CP034346">
    <property type="protein sequence ID" value="AZS16338.1"/>
    <property type="molecule type" value="Genomic_DNA"/>
</dbReference>
<organism evidence="3 4">
    <name type="scientific">Paenibacillus lutimineralis</name>
    <dbReference type="NCBI Taxonomy" id="2707005"/>
    <lineage>
        <taxon>Bacteria</taxon>
        <taxon>Bacillati</taxon>
        <taxon>Bacillota</taxon>
        <taxon>Bacilli</taxon>
        <taxon>Bacillales</taxon>
        <taxon>Paenibacillaceae</taxon>
        <taxon>Paenibacillus</taxon>
    </lineage>
</organism>
<feature type="signal peptide" evidence="2">
    <location>
        <begin position="1"/>
        <end position="28"/>
    </location>
</feature>
<dbReference type="KEGG" id="plut:EI981_19065"/>
<sequence>MKMNRRNYIAVLLAATLLSAGIISGCNAAQEGRTAPVRNTPDAGSRTNTETGGGKRELTVVKEGKPPAEQGIAVQRIHRIEGANIEKWFSDHELEIQVTALEKQATATDEAQFSYSRFRFDLETEQRQSIEEKPGASQGEVIKSFPSPDGKYSFIQTWKNKYEAVNAIKNLATGERNELLAINNYMEVGGWLNNDTYILAAGSMEGLGAIWKISVDGTREKIELQDSEVEFFTQFAVGNGQIYYTDNNSRLKSFTSTQARPTLLATDVSTLSLSPDSQRIAVTTTRSGGQEEESLLIYDTSGHVQGLQIGKGDLVSYQSWSPDSSKLAFAVYTEDKGGMNGIYIFDTVSGKVSPLGLSYFPVYPPSWSPSGARLGITVDDKEKLIVTHIVDFKQ</sequence>
<dbReference type="OrthoDB" id="137129at2"/>
<keyword evidence="4" id="KW-1185">Reference proteome</keyword>
<gene>
    <name evidence="3" type="ORF">EI981_19065</name>
</gene>
<feature type="chain" id="PRO_5019042828" description="WD40 repeat domain-containing protein" evidence="2">
    <location>
        <begin position="29"/>
        <end position="394"/>
    </location>
</feature>
<evidence type="ECO:0000256" key="2">
    <source>
        <dbReference type="SAM" id="SignalP"/>
    </source>
</evidence>
<dbReference type="Gene3D" id="2.120.10.30">
    <property type="entry name" value="TolB, C-terminal domain"/>
    <property type="match status" value="1"/>
</dbReference>
<evidence type="ECO:0000313" key="4">
    <source>
        <dbReference type="Proteomes" id="UP000270678"/>
    </source>
</evidence>